<organism evidence="9 10">
    <name type="scientific">Microbacterium terrae</name>
    <dbReference type="NCBI Taxonomy" id="69369"/>
    <lineage>
        <taxon>Bacteria</taxon>
        <taxon>Bacillati</taxon>
        <taxon>Actinomycetota</taxon>
        <taxon>Actinomycetes</taxon>
        <taxon>Micrococcales</taxon>
        <taxon>Microbacteriaceae</taxon>
        <taxon>Microbacterium</taxon>
    </lineage>
</organism>
<feature type="transmembrane region" description="Helical" evidence="7">
    <location>
        <begin position="95"/>
        <end position="121"/>
    </location>
</feature>
<dbReference type="Pfam" id="PF19300">
    <property type="entry name" value="BPD_transp_1_N"/>
    <property type="match status" value="1"/>
</dbReference>
<evidence type="ECO:0000256" key="4">
    <source>
        <dbReference type="ARBA" id="ARBA00022692"/>
    </source>
</evidence>
<dbReference type="STRING" id="92835.RS81_03304"/>
<evidence type="ECO:0000313" key="10">
    <source>
        <dbReference type="Proteomes" id="UP000033956"/>
    </source>
</evidence>
<dbReference type="GO" id="GO:0055085">
    <property type="term" value="P:transmembrane transport"/>
    <property type="evidence" value="ECO:0007669"/>
    <property type="project" value="InterPro"/>
</dbReference>
<dbReference type="PROSITE" id="PS50928">
    <property type="entry name" value="ABC_TM1"/>
    <property type="match status" value="1"/>
</dbReference>
<evidence type="ECO:0000313" key="9">
    <source>
        <dbReference type="EMBL" id="KJL37547.1"/>
    </source>
</evidence>
<feature type="domain" description="ABC transmembrane type-1" evidence="8">
    <location>
        <begin position="95"/>
        <end position="299"/>
    </location>
</feature>
<dbReference type="SUPFAM" id="SSF161098">
    <property type="entry name" value="MetI-like"/>
    <property type="match status" value="1"/>
</dbReference>
<accession>A0A0M2GVK1</accession>
<dbReference type="OrthoDB" id="9778910at2"/>
<gene>
    <name evidence="9" type="primary">nikB</name>
    <name evidence="9" type="ORF">RS81_03304</name>
</gene>
<dbReference type="InterPro" id="IPR045621">
    <property type="entry name" value="BPD_transp_1_N"/>
</dbReference>
<evidence type="ECO:0000256" key="7">
    <source>
        <dbReference type="RuleBase" id="RU363032"/>
    </source>
</evidence>
<feature type="transmembrane region" description="Helical" evidence="7">
    <location>
        <begin position="176"/>
        <end position="195"/>
    </location>
</feature>
<dbReference type="PANTHER" id="PTHR43163:SF3">
    <property type="entry name" value="PEPTIDE ABC TRANSPORTER PERMEASE PROTEIN"/>
    <property type="match status" value="1"/>
</dbReference>
<dbReference type="Pfam" id="PF00528">
    <property type="entry name" value="BPD_transp_1"/>
    <property type="match status" value="1"/>
</dbReference>
<keyword evidence="10" id="KW-1185">Reference proteome</keyword>
<dbReference type="Proteomes" id="UP000033956">
    <property type="component" value="Unassembled WGS sequence"/>
</dbReference>
<dbReference type="AlphaFoldDB" id="A0A0M2GVK1"/>
<keyword evidence="6 7" id="KW-0472">Membrane</keyword>
<evidence type="ECO:0000256" key="6">
    <source>
        <dbReference type="ARBA" id="ARBA00023136"/>
    </source>
</evidence>
<dbReference type="PATRIC" id="fig|92835.4.peg.3336"/>
<reference evidence="9 10" key="1">
    <citation type="submission" date="2015-02" db="EMBL/GenBank/DDBJ databases">
        <title>Draft genome sequences of ten Microbacterium spp. with emphasis on heavy metal contaminated environments.</title>
        <authorList>
            <person name="Corretto E."/>
        </authorList>
    </citation>
    <scope>NUCLEOTIDE SEQUENCE [LARGE SCALE GENOMIC DNA]</scope>
    <source>
        <strain evidence="9 10">DSM 12510</strain>
    </source>
</reference>
<dbReference type="RefSeq" id="WP_045277187.1">
    <property type="nucleotide sequence ID" value="NZ_BAAAUP010000002.1"/>
</dbReference>
<evidence type="ECO:0000256" key="1">
    <source>
        <dbReference type="ARBA" id="ARBA00004651"/>
    </source>
</evidence>
<keyword evidence="2 7" id="KW-0813">Transport</keyword>
<dbReference type="Gene3D" id="1.10.3720.10">
    <property type="entry name" value="MetI-like"/>
    <property type="match status" value="1"/>
</dbReference>
<evidence type="ECO:0000256" key="5">
    <source>
        <dbReference type="ARBA" id="ARBA00022989"/>
    </source>
</evidence>
<proteinExistence type="inferred from homology"/>
<dbReference type="InterPro" id="IPR000515">
    <property type="entry name" value="MetI-like"/>
</dbReference>
<keyword evidence="3" id="KW-1003">Cell membrane</keyword>
<dbReference type="CDD" id="cd06261">
    <property type="entry name" value="TM_PBP2"/>
    <property type="match status" value="1"/>
</dbReference>
<comment type="subcellular location">
    <subcellularLocation>
        <location evidence="1 7">Cell membrane</location>
        <topology evidence="1 7">Multi-pass membrane protein</topology>
    </subcellularLocation>
</comment>
<comment type="similarity">
    <text evidence="7">Belongs to the binding-protein-dependent transport system permease family.</text>
</comment>
<evidence type="ECO:0000259" key="8">
    <source>
        <dbReference type="PROSITE" id="PS50928"/>
    </source>
</evidence>
<dbReference type="EMBL" id="JYIZ01000057">
    <property type="protein sequence ID" value="KJL37547.1"/>
    <property type="molecule type" value="Genomic_DNA"/>
</dbReference>
<dbReference type="PANTHER" id="PTHR43163">
    <property type="entry name" value="DIPEPTIDE TRANSPORT SYSTEM PERMEASE PROTEIN DPPB-RELATED"/>
    <property type="match status" value="1"/>
</dbReference>
<feature type="transmembrane region" description="Helical" evidence="7">
    <location>
        <begin position="133"/>
        <end position="156"/>
    </location>
</feature>
<comment type="caution">
    <text evidence="9">The sequence shown here is derived from an EMBL/GenBank/DDBJ whole genome shotgun (WGS) entry which is preliminary data.</text>
</comment>
<sequence>MIGYILRRVGTTLILVLVVTFITFLLLSTSFESVAQRLLGDSANPETTAAMMAELGLDRPVPVQYGEWLVTAVQGDFGNSIYNGLDVGTTVFQRLAVTLSLIIPALVITALISVSLGVWAASRGGFPDRFAQGVSLVGYIVPGLLLAIVLVLVFAVNLKWLPATGYVPITTNVVGWARSITLPIIVLVVASVASLTSQVRGTMIDELRKDYVRTLRTRGVSTGRIIYKHALRNAAGPALTVLSLEFVAMFGAALIIENVFGLPGIGSFSFDAALQADIPMLLGLTVVSVLMVATVNLVTDLVNTWLNPKVKLS</sequence>
<keyword evidence="4 7" id="KW-0812">Transmembrane</keyword>
<dbReference type="InterPro" id="IPR035906">
    <property type="entry name" value="MetI-like_sf"/>
</dbReference>
<name>A0A0M2GVK1_9MICO</name>
<keyword evidence="5 7" id="KW-1133">Transmembrane helix</keyword>
<feature type="transmembrane region" description="Helical" evidence="7">
    <location>
        <begin position="12"/>
        <end position="31"/>
    </location>
</feature>
<feature type="transmembrane region" description="Helical" evidence="7">
    <location>
        <begin position="276"/>
        <end position="299"/>
    </location>
</feature>
<protein>
    <submittedName>
        <fullName evidence="9">Nickel transport system permease protein NikB</fullName>
    </submittedName>
</protein>
<evidence type="ECO:0000256" key="3">
    <source>
        <dbReference type="ARBA" id="ARBA00022475"/>
    </source>
</evidence>
<feature type="transmembrane region" description="Helical" evidence="7">
    <location>
        <begin position="234"/>
        <end position="256"/>
    </location>
</feature>
<evidence type="ECO:0000256" key="2">
    <source>
        <dbReference type="ARBA" id="ARBA00022448"/>
    </source>
</evidence>
<dbReference type="GO" id="GO:0005886">
    <property type="term" value="C:plasma membrane"/>
    <property type="evidence" value="ECO:0007669"/>
    <property type="project" value="UniProtKB-SubCell"/>
</dbReference>